<proteinExistence type="predicted"/>
<comment type="subcellular location">
    <subcellularLocation>
        <location evidence="1">Membrane</location>
        <topology evidence="1">Multi-pass membrane protein</topology>
    </subcellularLocation>
</comment>
<comment type="caution">
    <text evidence="12">The sequence shown here is derived from an EMBL/GenBank/DDBJ whole genome shotgun (WGS) entry which is preliminary data.</text>
</comment>
<dbReference type="InterPro" id="IPR050927">
    <property type="entry name" value="TRPM"/>
</dbReference>
<feature type="transmembrane region" description="Helical" evidence="8">
    <location>
        <begin position="2180"/>
        <end position="2203"/>
    </location>
</feature>
<feature type="transmembrane region" description="Helical" evidence="8">
    <location>
        <begin position="2224"/>
        <end position="2243"/>
    </location>
</feature>
<dbReference type="Pfam" id="PF25508">
    <property type="entry name" value="TRPM2"/>
    <property type="match status" value="2"/>
</dbReference>
<evidence type="ECO:0000256" key="1">
    <source>
        <dbReference type="ARBA" id="ARBA00004141"/>
    </source>
</evidence>
<keyword evidence="6 8" id="KW-0472">Membrane</keyword>
<feature type="transmembrane region" description="Helical" evidence="8">
    <location>
        <begin position="952"/>
        <end position="971"/>
    </location>
</feature>
<dbReference type="PANTHER" id="PTHR13800:SF12">
    <property type="entry name" value="TRANSIENT RECEPTOR POTENTIAL CATION CHANNEL SUBFAMILY M MEMBER-LIKE 2"/>
    <property type="match status" value="1"/>
</dbReference>
<organism evidence="12 13">
    <name type="scientific">Adineta ricciae</name>
    <name type="common">Rotifer</name>
    <dbReference type="NCBI Taxonomy" id="249248"/>
    <lineage>
        <taxon>Eukaryota</taxon>
        <taxon>Metazoa</taxon>
        <taxon>Spiralia</taxon>
        <taxon>Gnathifera</taxon>
        <taxon>Rotifera</taxon>
        <taxon>Eurotatoria</taxon>
        <taxon>Bdelloidea</taxon>
        <taxon>Adinetida</taxon>
        <taxon>Adinetidae</taxon>
        <taxon>Adineta</taxon>
    </lineage>
</organism>
<feature type="transmembrane region" description="Helical" evidence="8">
    <location>
        <begin position="2148"/>
        <end position="2168"/>
    </location>
</feature>
<dbReference type="Pfam" id="PF18139">
    <property type="entry name" value="LSDAT_euk"/>
    <property type="match status" value="2"/>
</dbReference>
<name>A0A815TGX5_ADIRI</name>
<evidence type="ECO:0000313" key="12">
    <source>
        <dbReference type="EMBL" id="CAF1502832.1"/>
    </source>
</evidence>
<evidence type="ECO:0000259" key="9">
    <source>
        <dbReference type="Pfam" id="PF00520"/>
    </source>
</evidence>
<reference evidence="12" key="1">
    <citation type="submission" date="2021-02" db="EMBL/GenBank/DDBJ databases">
        <authorList>
            <person name="Nowell W R."/>
        </authorList>
    </citation>
    <scope>NUCLEOTIDE SEQUENCE</scope>
</reference>
<feature type="transmembrane region" description="Helical" evidence="8">
    <location>
        <begin position="876"/>
        <end position="896"/>
    </location>
</feature>
<feature type="transmembrane region" description="Helical" evidence="8">
    <location>
        <begin position="1020"/>
        <end position="1037"/>
    </location>
</feature>
<keyword evidence="2" id="KW-0813">Transport</keyword>
<feature type="transmembrane region" description="Helical" evidence="8">
    <location>
        <begin position="2069"/>
        <end position="2089"/>
    </location>
</feature>
<dbReference type="GO" id="GO:0099604">
    <property type="term" value="F:ligand-gated calcium channel activity"/>
    <property type="evidence" value="ECO:0007669"/>
    <property type="project" value="TreeGrafter"/>
</dbReference>
<evidence type="ECO:0000256" key="6">
    <source>
        <dbReference type="ARBA" id="ARBA00023136"/>
    </source>
</evidence>
<evidence type="ECO:0000313" key="13">
    <source>
        <dbReference type="Proteomes" id="UP000663828"/>
    </source>
</evidence>
<dbReference type="InterPro" id="IPR041491">
    <property type="entry name" value="TRPM_SLOG"/>
</dbReference>
<dbReference type="GO" id="GO:0005886">
    <property type="term" value="C:plasma membrane"/>
    <property type="evidence" value="ECO:0007669"/>
    <property type="project" value="TreeGrafter"/>
</dbReference>
<dbReference type="InterPro" id="IPR005821">
    <property type="entry name" value="Ion_trans_dom"/>
</dbReference>
<keyword evidence="5" id="KW-0406">Ion transport</keyword>
<feature type="domain" description="TRPM SLOG" evidence="10">
    <location>
        <begin position="1349"/>
        <end position="1580"/>
    </location>
</feature>
<dbReference type="Proteomes" id="UP000663828">
    <property type="component" value="Unassembled WGS sequence"/>
</dbReference>
<evidence type="ECO:0000256" key="5">
    <source>
        <dbReference type="ARBA" id="ARBA00023065"/>
    </source>
</evidence>
<gene>
    <name evidence="12" type="ORF">XAT740_LOCUS39760</name>
</gene>
<sequence>MHASSREEHYKANQELSRDQIIDQLNICYRVCCKYTPKEQNGFDQNICECNHLQAHHQHKSNSSHTTKWSMTNNTVLMPNAKHGPVVNNGVYVQLALDTPVETLERILLEAWKIPQPDFIISIVGGAKYFKLSDRLYASSKLDAIFKELNLDAWLITTGYQVGVAQLVGEAISQVRLTHLKTKQLTVIGLCKWGCVSNKKQALRSRTEDLDEKFADKSTLSIEKEKRQRFSGERDLEMNHTHYVMLDDGTIRKYDIGDYRTRLVVHLGRLQHKNDVFVPVVTLVVEGGKDTLRNVYYDLKSNVPVVIVNGSGGVADFLHRWLLRTKDLDNDVKNRLKVYDIDNINLDTNTADTQSGTNDSNPVERLFESYRELLEKDLKNILFFNRTESYQGSQSQDLSDEDKPECETLVKQAIYCLQPAVRSNLTVCNLSSDMNLLETIFRSLCLSRQTLSKTKQIDRSGPPEENIEVESQYFIDRKEQNAERSKLLRIAMAWNCIEAAKEWIFRGSLNHILDKHQAFIDALKNKLPSFVDEFLNLGIDPSETFFGQKGLLQKYRYKRFLLNLYTSKEVNDKRRQLKHFIDEDSSVKEKKIESVEKLNIILLQLIGDKMHKLYFDSFEDEHAYRKAYSLSVIDEDSDTIEDKKSMYSDQKARDYIMRDLFLWAILMNYVEMAKVFLSHMKYRICPALIATKIFKEYHTKAIHEDLKIDYKTSATYFEQYAIDCIDKCDDHDREKACAIILQQNELYGYATCLQIAAVADDKNFLSTPCCVQALNNIWYDKLYPEQGRKRDVLGLALGFLTCGLAAPLCVRYREGEQKPKTPEPTDSRYQYRLKSNGLNYHDSLLLEYPRESVPKPAYERYLPKLIKFHQSLPIKYAYHLVSYIVFLLFFSYFLLFKFSPPTGSSPSIHWTEIATIILVTFMVVEEIHYFFSQDSLSWQGKLTNYFGSFLKLMTLLSFLLFYIGLILRFTSTDSEQDFVSARVIMAIDLELWWLRSLSFIIVVPFLGPQLVAIWKMLKDLLFFLCIIAIVMIAYGVASRSMVYYPKVNGFTTDTGGPIDTRFDGRSIFRNVIYPVYYFLYGEFDNELMSLDGHADAGWSISTHVLLAVHLIFVNILLTNLLIAIFSKRYEEVYDETKKIWHYQQYFLVRDYFTRSPFVAPISFAYNIWDFCRMFSYFLRRNCSSKNSGQNHKKIFKMIAKDESLVREWQLFEELSTFEYAHAEVKKSDSIEQFHGIETSNEENVNSQVQDDLLNLDFAINGVMTQLKNNGLPKKTNQESSLAEHVARLKLYYRVCIKFVPSSQNKKVCVCNRPERHDHRKGEDDENWNMQTHTKPVLFEHQNSLINKTAFFVRIAPDTRMSKIKSLLLCVWQIPKSKLIMSIIGSTTYSNFTDRVESNLMRGIANVASKSNVWIITNGYNNRIVRLVGQAIKKLKLQHANNEIIAIGICKWGSVKNVQNLIDSDGTETIKQSNNGNRSVYEQEDEEQRFSKIDQYELEVNHSHYLMLDDGRYGYPDTEDFRTRLCLNMANLEKYDEPYTPVVTVAVGGDLDTIANIFYDLSKNVPVVITAGSGRACDFFTRWLLYTKQFDYPSSESDILFSINELHDNKKKSLRLQSHYTMIDDRRTILYTSLHLDYSVTKLEDLFKDYKTRLKNDLRCTFFAQVDLDDLRLRNADVSTDAKQDELLERTVRQVLFCLQPSIRRNITIFNLNLESSFSDTLFGSICRSYETSLSMKEKRRKMISEERNIPAYEKQNDGKSKLLQLAMDWNCIDVAKEFVLQNCLDNILNPEKIFIEALQRNLPAFIDEFLKLGVDPGEIFFPRNTFLGSNERYDKFLKDLYLTEQINTTSSPIQTFIDANEKLANRKIDSIDALNVIFRVLIGDYMHNLYFDTYKSEYEKRMEFELTKRNTKGSTDISLPNNETAKELAQDYIMRDLFLWAILMNYVGMAKVLLSHTKYRICPALIATKIFKEYHTKAIHEDLKTDYKTSATYFEQYAIDCLRECVENNADRACLIILQQNKLYGFVTCLQVAAEADDKSFIALPCCVEALNNIWYDKLFPEQSRKRDILALLLGFVTFGLTAPVTVCYREVVECRHGESLTKIVSSNGITYCDSYPLQYPRISDSNSGLNRYLHRWKNFHLSPMVKFCYDFVFYCFFLLLFSYVLLFDFSPPTNRTLSIHWTEVTTILLVSGMLIEEIRFFLVQDNLTLIGKSKNYFRDLFKLMTLLAFILFYIGLILRFVYADSEEKFVVA</sequence>
<feature type="transmembrane region" description="Helical" evidence="8">
    <location>
        <begin position="1104"/>
        <end position="1125"/>
    </location>
</feature>
<dbReference type="Pfam" id="PF00520">
    <property type="entry name" value="Ion_trans"/>
    <property type="match status" value="1"/>
</dbReference>
<protein>
    <submittedName>
        <fullName evidence="12">Uncharacterized protein</fullName>
    </submittedName>
</protein>
<keyword evidence="7" id="KW-0407">Ion channel</keyword>
<feature type="transmembrane region" description="Helical" evidence="8">
    <location>
        <begin position="792"/>
        <end position="810"/>
    </location>
</feature>
<feature type="transmembrane region" description="Helical" evidence="8">
    <location>
        <begin position="908"/>
        <end position="931"/>
    </location>
</feature>
<feature type="domain" description="TRPM SLOG" evidence="10">
    <location>
        <begin position="92"/>
        <end position="338"/>
    </location>
</feature>
<feature type="non-terminal residue" evidence="12">
    <location>
        <position position="1"/>
    </location>
</feature>
<keyword evidence="3 8" id="KW-0812">Transmembrane</keyword>
<dbReference type="InterPro" id="IPR057366">
    <property type="entry name" value="TRPM-like"/>
</dbReference>
<feature type="domain" description="TRPM-like" evidence="11">
    <location>
        <begin position="515"/>
        <end position="766"/>
    </location>
</feature>
<evidence type="ECO:0000256" key="4">
    <source>
        <dbReference type="ARBA" id="ARBA00022989"/>
    </source>
</evidence>
<feature type="transmembrane region" description="Helical" evidence="8">
    <location>
        <begin position="991"/>
        <end position="1013"/>
    </location>
</feature>
<keyword evidence="13" id="KW-1185">Reference proteome</keyword>
<evidence type="ECO:0000259" key="11">
    <source>
        <dbReference type="Pfam" id="PF25508"/>
    </source>
</evidence>
<accession>A0A815TGX5</accession>
<evidence type="ECO:0000256" key="8">
    <source>
        <dbReference type="SAM" id="Phobius"/>
    </source>
</evidence>
<feature type="domain" description="TRPM-like" evidence="11">
    <location>
        <begin position="1793"/>
        <end position="2043"/>
    </location>
</feature>
<evidence type="ECO:0000259" key="10">
    <source>
        <dbReference type="Pfam" id="PF18139"/>
    </source>
</evidence>
<keyword evidence="4 8" id="KW-1133">Transmembrane helix</keyword>
<dbReference type="PANTHER" id="PTHR13800">
    <property type="entry name" value="TRANSIENT RECEPTOR POTENTIAL CATION CHANNEL, SUBFAMILY M, MEMBER 6"/>
    <property type="match status" value="1"/>
</dbReference>
<evidence type="ECO:0000256" key="2">
    <source>
        <dbReference type="ARBA" id="ARBA00022448"/>
    </source>
</evidence>
<evidence type="ECO:0000256" key="3">
    <source>
        <dbReference type="ARBA" id="ARBA00022692"/>
    </source>
</evidence>
<feature type="transmembrane region" description="Helical" evidence="8">
    <location>
        <begin position="1146"/>
        <end position="1168"/>
    </location>
</feature>
<evidence type="ECO:0000256" key="7">
    <source>
        <dbReference type="ARBA" id="ARBA00023303"/>
    </source>
</evidence>
<dbReference type="EMBL" id="CAJNOR010004445">
    <property type="protein sequence ID" value="CAF1502832.1"/>
    <property type="molecule type" value="Genomic_DNA"/>
</dbReference>
<feature type="domain" description="Ion transport" evidence="9">
    <location>
        <begin position="883"/>
        <end position="1136"/>
    </location>
</feature>